<evidence type="ECO:0000313" key="9">
    <source>
        <dbReference type="Proteomes" id="UP000472272"/>
    </source>
</evidence>
<protein>
    <recommendedName>
        <fullName evidence="7">Fibronectin type-II domain-containing protein</fullName>
    </recommendedName>
</protein>
<accession>A0A670JIA6</accession>
<feature type="domain" description="Fibronectin type-II" evidence="7">
    <location>
        <begin position="126"/>
        <end position="177"/>
    </location>
</feature>
<feature type="disulfide bond" evidence="6">
    <location>
        <begin position="200"/>
        <end position="227"/>
    </location>
</feature>
<dbReference type="InterPro" id="IPR013806">
    <property type="entry name" value="Kringle-like"/>
</dbReference>
<dbReference type="FunFam" id="2.10.10.10:FF:000009">
    <property type="entry name" value="Epididymal sperm-binding protein 1"/>
    <property type="match status" value="1"/>
</dbReference>
<evidence type="ECO:0000256" key="2">
    <source>
        <dbReference type="ARBA" id="ARBA00010011"/>
    </source>
</evidence>
<evidence type="ECO:0000259" key="7">
    <source>
        <dbReference type="PROSITE" id="PS51092"/>
    </source>
</evidence>
<dbReference type="PANTHER" id="PTHR22918:SF1">
    <property type="entry name" value="FIBRONECTIN TYPE-II DOMAIN-CONTAINING PROTEIN"/>
    <property type="match status" value="1"/>
</dbReference>
<reference evidence="8" key="2">
    <citation type="submission" date="2025-08" db="UniProtKB">
        <authorList>
            <consortium name="Ensembl"/>
        </authorList>
    </citation>
    <scope>IDENTIFICATION</scope>
</reference>
<keyword evidence="3" id="KW-0964">Secreted</keyword>
<keyword evidence="9" id="KW-1185">Reference proteome</keyword>
<feature type="disulfide bond" evidence="6">
    <location>
        <begin position="27"/>
        <end position="53"/>
    </location>
</feature>
<keyword evidence="5 6" id="KW-1015">Disulfide bond</keyword>
<dbReference type="SUPFAM" id="SSF57440">
    <property type="entry name" value="Kringle-like"/>
    <property type="match status" value="4"/>
</dbReference>
<comment type="subcellular location">
    <subcellularLocation>
        <location evidence="1">Secreted</location>
    </subcellularLocation>
</comment>
<dbReference type="PANTHER" id="PTHR22918">
    <property type="entry name" value="SEMINAL PLASMA PROTEIN"/>
    <property type="match status" value="1"/>
</dbReference>
<name>A0A670JIA6_PODMU</name>
<reference evidence="8 9" key="1">
    <citation type="journal article" date="2019" name="Proc. Natl. Acad. Sci. U.S.A.">
        <title>Regulatory changes in pterin and carotenoid genes underlie balanced color polymorphisms in the wall lizard.</title>
        <authorList>
            <person name="Andrade P."/>
            <person name="Pinho C."/>
            <person name="Perez I de Lanuza G."/>
            <person name="Afonso S."/>
            <person name="Brejcha J."/>
            <person name="Rubin C.J."/>
            <person name="Wallerman O."/>
            <person name="Pereira P."/>
            <person name="Sabatino S.J."/>
            <person name="Bellati A."/>
            <person name="Pellitteri-Rosa D."/>
            <person name="Bosakova Z."/>
            <person name="Bunikis I."/>
            <person name="Carretero M.A."/>
            <person name="Feiner N."/>
            <person name="Marsik P."/>
            <person name="Pauperio F."/>
            <person name="Salvi D."/>
            <person name="Soler L."/>
            <person name="While G.M."/>
            <person name="Uller T."/>
            <person name="Font E."/>
            <person name="Andersson L."/>
            <person name="Carneiro M."/>
        </authorList>
    </citation>
    <scope>NUCLEOTIDE SEQUENCE</scope>
</reference>
<dbReference type="PROSITE" id="PS00023">
    <property type="entry name" value="FN2_1"/>
    <property type="match status" value="2"/>
</dbReference>
<feature type="disulfide bond" evidence="6">
    <location>
        <begin position="90"/>
        <end position="117"/>
    </location>
</feature>
<proteinExistence type="inferred from homology"/>
<feature type="domain" description="Fibronectin type-II" evidence="7">
    <location>
        <begin position="71"/>
        <end position="119"/>
    </location>
</feature>
<feature type="disulfide bond" evidence="6">
    <location>
        <begin position="41"/>
        <end position="68"/>
    </location>
</feature>
<sequence>IGTMCLCLSGWISIPAEYGGNSNGAECVFPFSYKGHTYYTCTNKFEIRGRYWCATTGSYDKDKQWSFCADTKPASCVFPFKFRNKSYSSCTKEGSFDGQLWCATTPDYDKDSSWKGCSLQEYGGNSNGQPCWFPFTFNNQTFDACTNEDDNGEKNGGYWCSTTPNYDEQKLWSFCADTNLRSGESCVFPFTYNGKSYTSCTSVGTVNWKYWCSLTSNYNTDRQWKYCEPSGRNESFLVLHKVLYSGHGQQEQQWKRHRLESFQFSILCSFVSIFRFP</sequence>
<dbReference type="PROSITE" id="PS51092">
    <property type="entry name" value="FN2_2"/>
    <property type="match status" value="4"/>
</dbReference>
<feature type="disulfide bond" evidence="6">
    <location>
        <begin position="76"/>
        <end position="102"/>
    </location>
</feature>
<dbReference type="PRINTS" id="PR00013">
    <property type="entry name" value="FNTYPEII"/>
</dbReference>
<feature type="domain" description="Fibronectin type-II" evidence="7">
    <location>
        <begin position="181"/>
        <end position="229"/>
    </location>
</feature>
<dbReference type="Ensembl" id="ENSPMRT00000025156.1">
    <property type="protein sequence ID" value="ENSPMRP00000023705.1"/>
    <property type="gene ID" value="ENSPMRG00000015342.1"/>
</dbReference>
<dbReference type="AlphaFoldDB" id="A0A670JIA6"/>
<dbReference type="SMART" id="SM00059">
    <property type="entry name" value="FN2"/>
    <property type="match status" value="4"/>
</dbReference>
<dbReference type="FunFam" id="2.10.10.10:FF:000003">
    <property type="entry name" value="binder of sperm protein homolog 1"/>
    <property type="match status" value="2"/>
</dbReference>
<keyword evidence="4" id="KW-0677">Repeat</keyword>
<dbReference type="GO" id="GO:0005576">
    <property type="term" value="C:extracellular region"/>
    <property type="evidence" value="ECO:0007669"/>
    <property type="project" value="UniProtKB-SubCell"/>
</dbReference>
<comment type="caution">
    <text evidence="6">Lacks conserved residue(s) required for the propagation of feature annotation.</text>
</comment>
<dbReference type="GeneTree" id="ENSGT00940000162766"/>
<evidence type="ECO:0000256" key="3">
    <source>
        <dbReference type="ARBA" id="ARBA00022525"/>
    </source>
</evidence>
<organism evidence="8 9">
    <name type="scientific">Podarcis muralis</name>
    <name type="common">Wall lizard</name>
    <name type="synonym">Lacerta muralis</name>
    <dbReference type="NCBI Taxonomy" id="64176"/>
    <lineage>
        <taxon>Eukaryota</taxon>
        <taxon>Metazoa</taxon>
        <taxon>Chordata</taxon>
        <taxon>Craniata</taxon>
        <taxon>Vertebrata</taxon>
        <taxon>Euteleostomi</taxon>
        <taxon>Lepidosauria</taxon>
        <taxon>Squamata</taxon>
        <taxon>Bifurcata</taxon>
        <taxon>Unidentata</taxon>
        <taxon>Episquamata</taxon>
        <taxon>Laterata</taxon>
        <taxon>Lacertibaenia</taxon>
        <taxon>Lacertidae</taxon>
        <taxon>Podarcis</taxon>
    </lineage>
</organism>
<dbReference type="FunFam" id="2.10.10.10:FF:000011">
    <property type="entry name" value="Uncharacterized protein"/>
    <property type="match status" value="1"/>
</dbReference>
<reference evidence="8" key="3">
    <citation type="submission" date="2025-09" db="UniProtKB">
        <authorList>
            <consortium name="Ensembl"/>
        </authorList>
    </citation>
    <scope>IDENTIFICATION</scope>
</reference>
<feature type="domain" description="Fibronectin type-II" evidence="7">
    <location>
        <begin position="22"/>
        <end position="70"/>
    </location>
</feature>
<dbReference type="InterPro" id="IPR036943">
    <property type="entry name" value="FN_type2_sf"/>
</dbReference>
<dbReference type="OMA" id="YCADINA"/>
<evidence type="ECO:0000256" key="6">
    <source>
        <dbReference type="PROSITE-ProRule" id="PRU00479"/>
    </source>
</evidence>
<dbReference type="InterPro" id="IPR000562">
    <property type="entry name" value="FN_type2_dom"/>
</dbReference>
<comment type="similarity">
    <text evidence="2">Belongs to the seminal plasma protein family.</text>
</comment>
<dbReference type="CDD" id="cd00062">
    <property type="entry name" value="FN2"/>
    <property type="match status" value="4"/>
</dbReference>
<dbReference type="GO" id="GO:0009986">
    <property type="term" value="C:cell surface"/>
    <property type="evidence" value="ECO:0007669"/>
    <property type="project" value="TreeGrafter"/>
</dbReference>
<dbReference type="Pfam" id="PF00040">
    <property type="entry name" value="fn2"/>
    <property type="match status" value="4"/>
</dbReference>
<dbReference type="GO" id="GO:0048240">
    <property type="term" value="P:sperm capacitation"/>
    <property type="evidence" value="ECO:0007669"/>
    <property type="project" value="TreeGrafter"/>
</dbReference>
<feature type="disulfide bond" evidence="6">
    <location>
        <begin position="186"/>
        <end position="212"/>
    </location>
</feature>
<dbReference type="Gene3D" id="2.10.10.10">
    <property type="entry name" value="Fibronectin, type II, collagen-binding"/>
    <property type="match status" value="4"/>
</dbReference>
<evidence type="ECO:0000313" key="8">
    <source>
        <dbReference type="Ensembl" id="ENSPMRP00000023705.1"/>
    </source>
</evidence>
<dbReference type="InterPro" id="IPR051666">
    <property type="entry name" value="SP_Capacitation_Regulator"/>
</dbReference>
<evidence type="ECO:0000256" key="1">
    <source>
        <dbReference type="ARBA" id="ARBA00004613"/>
    </source>
</evidence>
<dbReference type="Proteomes" id="UP000472272">
    <property type="component" value="Chromosome 13"/>
</dbReference>
<evidence type="ECO:0000256" key="4">
    <source>
        <dbReference type="ARBA" id="ARBA00022737"/>
    </source>
</evidence>
<dbReference type="GO" id="GO:0008201">
    <property type="term" value="F:heparin binding"/>
    <property type="evidence" value="ECO:0007669"/>
    <property type="project" value="TreeGrafter"/>
</dbReference>
<evidence type="ECO:0000256" key="5">
    <source>
        <dbReference type="ARBA" id="ARBA00023157"/>
    </source>
</evidence>